<dbReference type="GO" id="GO:0008757">
    <property type="term" value="F:S-adenosylmethionine-dependent methyltransferase activity"/>
    <property type="evidence" value="ECO:0007669"/>
    <property type="project" value="InterPro"/>
</dbReference>
<dbReference type="InterPro" id="IPR051419">
    <property type="entry name" value="Lys/N-term_MeTrsfase_sf"/>
</dbReference>
<dbReference type="PANTHER" id="PTHR12176">
    <property type="entry name" value="SAM-DEPENDENT METHYLTRANSFERASE SUPERFAMILY PROTEIN"/>
    <property type="match status" value="1"/>
</dbReference>
<accession>A0A7R9K3N5</accession>
<name>A0A7R9K3N5_TIMGE</name>
<proteinExistence type="inferred from homology"/>
<dbReference type="GO" id="GO:0032259">
    <property type="term" value="P:methylation"/>
    <property type="evidence" value="ECO:0007669"/>
    <property type="project" value="UniProtKB-KW"/>
</dbReference>
<dbReference type="EMBL" id="OE843301">
    <property type="protein sequence ID" value="CAD7602801.1"/>
    <property type="molecule type" value="Genomic_DNA"/>
</dbReference>
<evidence type="ECO:0000256" key="2">
    <source>
        <dbReference type="ARBA" id="ARBA00022603"/>
    </source>
</evidence>
<evidence type="ECO:0000313" key="6">
    <source>
        <dbReference type="EMBL" id="CAD7602801.1"/>
    </source>
</evidence>
<dbReference type="SUPFAM" id="SSF53335">
    <property type="entry name" value="S-adenosyl-L-methionine-dependent methyltransferases"/>
    <property type="match status" value="2"/>
</dbReference>
<keyword evidence="4" id="KW-0511">Multifunctional enzyme</keyword>
<reference evidence="6" key="1">
    <citation type="submission" date="2020-11" db="EMBL/GenBank/DDBJ databases">
        <authorList>
            <person name="Tran Van P."/>
        </authorList>
    </citation>
    <scope>NUCLEOTIDE SEQUENCE</scope>
</reference>
<keyword evidence="2" id="KW-0489">Methyltransferase</keyword>
<protein>
    <recommendedName>
        <fullName evidence="5">Methyltransferase type 11 domain-containing protein</fullName>
    </recommendedName>
</protein>
<keyword evidence="3" id="KW-0808">Transferase</keyword>
<dbReference type="Pfam" id="PF01564">
    <property type="entry name" value="Spermine_synth"/>
    <property type="match status" value="1"/>
</dbReference>
<dbReference type="FunFam" id="3.40.50.150:FF:000110">
    <property type="entry name" value="methyltransferase-like protein 13 isoform X1"/>
    <property type="match status" value="1"/>
</dbReference>
<evidence type="ECO:0000259" key="5">
    <source>
        <dbReference type="Pfam" id="PF08241"/>
    </source>
</evidence>
<evidence type="ECO:0000256" key="1">
    <source>
        <dbReference type="ARBA" id="ARBA00008361"/>
    </source>
</evidence>
<comment type="similarity">
    <text evidence="1">Belongs to the methyltransferase superfamily.</text>
</comment>
<dbReference type="PANTHER" id="PTHR12176:SF78">
    <property type="entry name" value="EEF1A LYSINE AND N-TERMINAL METHYLTRANSFERASE"/>
    <property type="match status" value="1"/>
</dbReference>
<dbReference type="CDD" id="cd02440">
    <property type="entry name" value="AdoMet_MTases"/>
    <property type="match status" value="2"/>
</dbReference>
<dbReference type="Gene3D" id="3.40.50.150">
    <property type="entry name" value="Vaccinia Virus protein VP39"/>
    <property type="match status" value="2"/>
</dbReference>
<dbReference type="AlphaFoldDB" id="A0A7R9K3N5"/>
<evidence type="ECO:0000256" key="4">
    <source>
        <dbReference type="ARBA" id="ARBA00023268"/>
    </source>
</evidence>
<gene>
    <name evidence="6" type="ORF">TGEB3V08_LOCUS8490</name>
</gene>
<dbReference type="Pfam" id="PF08241">
    <property type="entry name" value="Methyltransf_11"/>
    <property type="match status" value="1"/>
</dbReference>
<dbReference type="InterPro" id="IPR013216">
    <property type="entry name" value="Methyltransf_11"/>
</dbReference>
<sequence length="835" mass="93506">MNLLPKTHEEFSQEDYWNTFFKRRGAKTFEWQVQRIVYGEYPELCGLLHKYIKGKDEVLVVGCGNSSLSADLYDVGYRNITNIDISPVVVRQMTELHFKTRPTMVFQQMDVLDMSFPNEKFSVVLDKGTLDALMSDTSPETDRKINKLFSEIDRVLRVGGRYVCVSLLQSHILLKLLEFFPSAGWMLRVCRCEEAEQKTAQAGEGAGLPVFLVVCTKFKKLPNMRPVLELCLAGDLIQRVSSPQDVTSTVSSLQQSALVVSRLARGPVTGHGEVNLDLYRPTEESPRYTVHVLDQANTRLTGRRYGAFIVPQGREMEWLFSTPEGRVTLQKSTGFDRLAVVALHRNQEYKDLEAVQEELNDSILHLAPPGLGKNPTMLFCCYQIPFLSVGSDVGRREVCYRGHSPISGDFIVEEVERDGGDLFRRLVFLDNQNVVQSEARLKQLKSRKGKLRKVVDVGFLACEHHTYMTVGVAMAAPEGAECSVAVIGLGGGGLCMFLQHCFHKIRVTAVDIDPTILEVATEYFDLVQDERLEVYIRDGLHFIKQAAEKVLYVPGTTFQAVLFDVDNKSPSSAISCPPAQFLEEDLLRQVKTLIGDQVTITAVLWDQLQQPQCCGVSYNNLSVVWSFTTAVLYGYNNRSAVGSVTTTAVLCCQLQQPRCCVVSYNNRGAVWSVTTTAVLCGQLQQPQCCVVSYNNRSAVWSVTTTAVLCGQLQQPQYCVVTTTAVLCGLFQQPQYCVIRYNNRSTVWSVCPKSRVPDGSSSFQHNFYTEFHLRLLEQEVNEIVFCTNQGPLDQQQWRLVLGEAATKVNSLVKKKKLHSSDLVTTETFVGSLNVPV</sequence>
<organism evidence="6">
    <name type="scientific">Timema genevievae</name>
    <name type="common">Walking stick</name>
    <dbReference type="NCBI Taxonomy" id="629358"/>
    <lineage>
        <taxon>Eukaryota</taxon>
        <taxon>Metazoa</taxon>
        <taxon>Ecdysozoa</taxon>
        <taxon>Arthropoda</taxon>
        <taxon>Hexapoda</taxon>
        <taxon>Insecta</taxon>
        <taxon>Pterygota</taxon>
        <taxon>Neoptera</taxon>
        <taxon>Polyneoptera</taxon>
        <taxon>Phasmatodea</taxon>
        <taxon>Timematodea</taxon>
        <taxon>Timematoidea</taxon>
        <taxon>Timematidae</taxon>
        <taxon>Timema</taxon>
    </lineage>
</organism>
<dbReference type="InterPro" id="IPR029063">
    <property type="entry name" value="SAM-dependent_MTases_sf"/>
</dbReference>
<evidence type="ECO:0000256" key="3">
    <source>
        <dbReference type="ARBA" id="ARBA00022679"/>
    </source>
</evidence>
<feature type="domain" description="Methyltransferase type 11" evidence="5">
    <location>
        <begin position="59"/>
        <end position="164"/>
    </location>
</feature>